<evidence type="ECO:0000313" key="2">
    <source>
        <dbReference type="EMBL" id="GAA1595368.1"/>
    </source>
</evidence>
<evidence type="ECO:0008006" key="4">
    <source>
        <dbReference type="Google" id="ProtNLM"/>
    </source>
</evidence>
<feature type="region of interest" description="Disordered" evidence="1">
    <location>
        <begin position="1009"/>
        <end position="1029"/>
    </location>
</feature>
<dbReference type="NCBIfam" id="NF033679">
    <property type="entry name" value="DNRLRE_dom"/>
    <property type="match status" value="1"/>
</dbReference>
<organism evidence="2 3">
    <name type="scientific">Kribbella sancticallisti</name>
    <dbReference type="NCBI Taxonomy" id="460087"/>
    <lineage>
        <taxon>Bacteria</taxon>
        <taxon>Bacillati</taxon>
        <taxon>Actinomycetota</taxon>
        <taxon>Actinomycetes</taxon>
        <taxon>Propionibacteriales</taxon>
        <taxon>Kribbellaceae</taxon>
        <taxon>Kribbella</taxon>
    </lineage>
</organism>
<feature type="compositionally biased region" description="Low complexity" evidence="1">
    <location>
        <begin position="2280"/>
        <end position="2297"/>
    </location>
</feature>
<evidence type="ECO:0000313" key="3">
    <source>
        <dbReference type="Proteomes" id="UP001500393"/>
    </source>
</evidence>
<feature type="region of interest" description="Disordered" evidence="1">
    <location>
        <begin position="1223"/>
        <end position="1244"/>
    </location>
</feature>
<dbReference type="Gene3D" id="2.180.10.10">
    <property type="entry name" value="RHS repeat-associated core"/>
    <property type="match status" value="3"/>
</dbReference>
<dbReference type="InterPro" id="IPR050708">
    <property type="entry name" value="T6SS_VgrG/RHS"/>
</dbReference>
<dbReference type="RefSeq" id="WP_344219193.1">
    <property type="nucleotide sequence ID" value="NZ_BAAAOS010000044.1"/>
</dbReference>
<dbReference type="PANTHER" id="PTHR32305:SF15">
    <property type="entry name" value="PROTEIN RHSA-RELATED"/>
    <property type="match status" value="1"/>
</dbReference>
<dbReference type="InterPro" id="IPR031325">
    <property type="entry name" value="RHS_repeat"/>
</dbReference>
<dbReference type="Pfam" id="PF05593">
    <property type="entry name" value="RHS_repeat"/>
    <property type="match status" value="1"/>
</dbReference>
<comment type="caution">
    <text evidence="2">The sequence shown here is derived from an EMBL/GenBank/DDBJ whole genome shotgun (WGS) entry which is preliminary data.</text>
</comment>
<dbReference type="EMBL" id="BAAAOS010000044">
    <property type="protein sequence ID" value="GAA1595368.1"/>
    <property type="molecule type" value="Genomic_DNA"/>
</dbReference>
<gene>
    <name evidence="2" type="ORF">GCM10009789_56730</name>
</gene>
<keyword evidence="3" id="KW-1185">Reference proteome</keyword>
<dbReference type="InterPro" id="IPR013783">
    <property type="entry name" value="Ig-like_fold"/>
</dbReference>
<name>A0ABP4PYD7_9ACTN</name>
<evidence type="ECO:0000256" key="1">
    <source>
        <dbReference type="SAM" id="MobiDB-lite"/>
    </source>
</evidence>
<dbReference type="Pfam" id="PF17957">
    <property type="entry name" value="Big_7"/>
    <property type="match status" value="2"/>
</dbReference>
<protein>
    <recommendedName>
        <fullName evidence="4">RHS repeat-associated core domain-containing protein</fullName>
    </recommendedName>
</protein>
<dbReference type="NCBIfam" id="TIGR01643">
    <property type="entry name" value="YD_repeat_2x"/>
    <property type="match status" value="4"/>
</dbReference>
<accession>A0ABP4PYD7</accession>
<reference evidence="3" key="1">
    <citation type="journal article" date="2019" name="Int. J. Syst. Evol. Microbiol.">
        <title>The Global Catalogue of Microorganisms (GCM) 10K type strain sequencing project: providing services to taxonomists for standard genome sequencing and annotation.</title>
        <authorList>
            <consortium name="The Broad Institute Genomics Platform"/>
            <consortium name="The Broad Institute Genome Sequencing Center for Infectious Disease"/>
            <person name="Wu L."/>
            <person name="Ma J."/>
        </authorList>
    </citation>
    <scope>NUCLEOTIDE SEQUENCE [LARGE SCALE GENOMIC DNA]</scope>
    <source>
        <strain evidence="3">JCM 14969</strain>
    </source>
</reference>
<feature type="region of interest" description="Disordered" evidence="1">
    <location>
        <begin position="2272"/>
        <end position="2310"/>
    </location>
</feature>
<dbReference type="Gene3D" id="2.60.40.10">
    <property type="entry name" value="Immunoglobulins"/>
    <property type="match status" value="2"/>
</dbReference>
<dbReference type="PANTHER" id="PTHR32305">
    <property type="match status" value="1"/>
</dbReference>
<dbReference type="Proteomes" id="UP001500393">
    <property type="component" value="Unassembled WGS sequence"/>
</dbReference>
<sequence length="2501" mass="269453">MTAVRWFRMSVGVVVGALLLSTVGGDGWPVLPAPQAAYAAVAVALEAPATRHSDGAELAWSRYVADTSAPFTGYQVHRSATAGFAPSAATLLTTIGDLGTTRYRDTTAKPATAFSYKVVVGSLASGEQRVTLPVAGRTDKTLSGEASYVAQDTTTPAACYNDYNYGSATWLRTGPATNGVVHRPVLRFDLRDIPPTATVSSATLALTYAATTSTVGQVNVHRLKQPWTEGTGTGQCNGTGVTWNETQSGVKWAAGGSAYDTAIGGSVAAKSRSATGADNIAVTSLVQKWVSGTPNHGLMLKTASETLPTVQAYFDYRSEDHSVAAERPRLLVSYTDGTTARAPRAVVSEPAAGQLVAGTAAVLSAAAGDDRRVDKVEFLVDGAVVATDTAAPWTVTWNSTTAAAGNHTVSVRATDDAGNVTTSAGSSILVDNSASPSAATVTSPGTGATVSGTVTVGASATDDVGVTKVEFLFDDQVFSTDTVAPWSASWNTLDTLTPAYDGSHSLKIRAYDAGGRVRESTAVGVTVANTAGTAYQAAYDLNVLGNGDDAFAIPPTLLSNELAASVDPGTGTSGTKDLASAPVDSTLAYQGTVQTESANGADIIDEVPPPPDMVSANAFQADVTVTNNSTVTWRNTGTTDLALWYRWYTNDGVVLFEGPGTDYFPQTVQPGQSKRIPVTVEPPAVPLGIDLTQVRLRFDIYDRNATTLNKWYAGRGNKPVDNPVIVEKRLEGALGLEKYWQYEGEPGGAGLNVMTNVANGNMLWRWSPFYAPGRGLATMLDLTYNSLEDHSESPAGNNVSLSISGLTRWGYGLDIHPNKADEVTGKSRKYVVLTDGDGTTHQFTGTTNPDGTTTWTEPAGVNLYLRSTTDPVKHWALTRPDNVTFWFDTDGYPTYVTDRNGNQLRFELQDTAPGEDPGGPKRRIVKVHDAAGRFFEIDYFSKAEAKKAHVRGKIQRIYDHSRSALDFEYYDDGNLLRIVQRGGTQANGAPLADRSVVFTYTVPNGTGPAIADPAARVNPDPHTPSQSTRLFSIRDPRGAETTFAYYGPSEGALLRWKLKSRTNRSGKTTTFAYNLTSRVTTVNAPLARDTDYTYDTLGRPTKITNPNEEATSLSWTTDHKVAQVTEPTGAYEAFTYDANGYLRTKRDQVGAVTTLEYEYRKLDTRDAAGHWGLLTKHLPAKGSTHQTTWTNDAAGNPAVMRDPAGFETRYTWNLAGSSAPGTVARVDRPRGGPVNYGYDPSGQPTRIDEAGLRITTLGYDADGQLRWVQDPNHQSATGTDDRAYRTYFDYDAFHRMGRQSAPKSTTLDRGRLIWSSATFDPNDNITRQVEPHFGGFTDDDENAESRTGSYDAMDRLLTQANPDKSVDPLGERSEYRYDDAGRLIEQTKPKGVLTAEATDPLDHSTQYAYDVLDRVIKQTETGKTADAPRATWLCYDLAGDLRSVTSPRANLTSLTCPAAATQAFTTRYAYDAAHRPTSQTDPLGHANLTAYDLHGNVTVREADIESGRVNKTVTGYDVRDLPVRADQNLDAANGKTVTSLIFYDANRNKTKTVPPRAFDAAGRPATYTEATFTEYVTVNNYDPVDRLIRTTQPVSTAEPEKQYLHRSYDANGNLAWTSFPVTAADPASVGDTAKTKMTYFDPGWIRSTKKPTDPLEVFDYFAQGWQQLKTPEKKSQPGTPDPEREMRWDYFLDGTLKTRTDRDGNDSTYSYDAGNNVLRAVDASGVTDANDLPIETVATWTGFDQPEKVKHRKENATSWKFSQYSYDLNGNVSERLENGEESTSTGAETKRPRRHVLSYDGADWLTDQRDLGTDDNCKDDQRIVNDYWFTGWEKQRDIFRAKTGCTADVSTWKQRQRTTWKHFDNGKLADLQTRAYQDDGSSRVTESHDVGYFEGTRYENGNRTTDRFILERAEGKTGVTTCVGTTPCLQDWDYDPRGKVVKHQKKEGNVARYTLDQPAMLVTDTTIRGGNVTTESDDGDTVSKYYESNQIKKLQVGGSPQTADYRYDDYGNMDCVTLGPQASCPNGGASMITDYSYDPLNRLSSQRQYGGGSVTDSAEYTYDALDRITREKEAHTGDAANSRTTDFSFEGLTNNVTEEKQTGGTNPKTKTFSYDAFGHRISMTDTVNGSTQTDTFTYSHDVHGSVSQLIGDAGQVKASYGYDAYGGQDSTDDDAQGLTTGDLNDKAPLNPYRYTGKRLDSGSATATKAATSLDMGARRYGVDTGRFLQTDMFANALGDLKLTLDPLSGNRYGLAAGNPVSFVEVDGHMLMADGGGGGSTTPTPTSDTPTISPADSDVPTEKQRPEYPAGEWEKYTNLSDYVLGPAMAGPDEVGGWGSRAGRWMNHKWSWMRSLGGKYNSSLSHNDMMRDLGRWARTPKAAWAGRALGVAGAALSFGKHLAEGDRAVSAGVKTGIEVGGALAGAKAGALVGAGIGSIIPGAGTAAGAFIGGVVGAGIGAFGAGKLLDTGFGDAVESVSDTVQDVGGDLLEGAGDAIGGLFD</sequence>
<proteinExistence type="predicted"/>
<dbReference type="InterPro" id="IPR006530">
    <property type="entry name" value="YD"/>
</dbReference>